<dbReference type="KEGG" id="celz:E5225_14235"/>
<feature type="transmembrane region" description="Helical" evidence="2">
    <location>
        <begin position="96"/>
        <end position="113"/>
    </location>
</feature>
<evidence type="ECO:0000313" key="3">
    <source>
        <dbReference type="EMBL" id="QCB94540.1"/>
    </source>
</evidence>
<dbReference type="AlphaFoldDB" id="A0A4P7SK57"/>
<dbReference type="OrthoDB" id="9930827at2"/>
<feature type="region of interest" description="Disordered" evidence="1">
    <location>
        <begin position="437"/>
        <end position="462"/>
    </location>
</feature>
<dbReference type="EMBL" id="CP039291">
    <property type="protein sequence ID" value="QCB94540.1"/>
    <property type="molecule type" value="Genomic_DNA"/>
</dbReference>
<accession>A0A4P7SK57</accession>
<keyword evidence="2" id="KW-1133">Transmembrane helix</keyword>
<feature type="transmembrane region" description="Helical" evidence="2">
    <location>
        <begin position="33"/>
        <end position="54"/>
    </location>
</feature>
<feature type="transmembrane region" description="Helical" evidence="2">
    <location>
        <begin position="230"/>
        <end position="249"/>
    </location>
</feature>
<feature type="transmembrane region" description="Helical" evidence="2">
    <location>
        <begin position="178"/>
        <end position="195"/>
    </location>
</feature>
<evidence type="ECO:0000313" key="4">
    <source>
        <dbReference type="Proteomes" id="UP000296469"/>
    </source>
</evidence>
<sequence>MSPAHLFIFGSVLVLLFALTAYRASSILAPAPLWNAAWAVLFLATGALGADFIYSTNAVMILFLAVLTFNVGAVLVDSAPRDGERRDDTMPRRIPSWILLACVGVGLLGAVELSRSFGTALLELRSLGELFSAGQQNAVLIFRGEAELTQLQKASFALLQAGSVLAGAKVRLERSRTAVMWCGAFLLTAMLWSSITTQRSYLLILAVWAVAGYVAAAVRQGTFVLPPKTLLRAGASVAVLALLVVYFRAVRVSGDGASLSGDTFASARLWVAGYIPTFSAWYDNGGSNAGEVSPGLLGGVYALFGAGTEGGDDSGGYEYIGAGLSSNAATMMRSVFSTAGVFAAFVSMATYGIVAQAVYRRALAGRTVAAAMYAGVVASILWSTNAWFFNYGGRLLALAAVVTFAVAVRTLRADEAVTVRPGTRAFTVGVPVQSIAPMHHRRRPGPRKPSRAAGSSARSSAS</sequence>
<gene>
    <name evidence="3" type="ORF">E5225_14235</name>
</gene>
<keyword evidence="2" id="KW-0812">Transmembrane</keyword>
<name>A0A4P7SK57_9CELL</name>
<feature type="transmembrane region" description="Helical" evidence="2">
    <location>
        <begin position="370"/>
        <end position="389"/>
    </location>
</feature>
<feature type="transmembrane region" description="Helical" evidence="2">
    <location>
        <begin position="59"/>
        <end position="76"/>
    </location>
</feature>
<feature type="compositionally biased region" description="Basic residues" evidence="1">
    <location>
        <begin position="438"/>
        <end position="450"/>
    </location>
</feature>
<feature type="transmembrane region" description="Helical" evidence="2">
    <location>
        <begin position="201"/>
        <end position="218"/>
    </location>
</feature>
<evidence type="ECO:0008006" key="5">
    <source>
        <dbReference type="Google" id="ProtNLM"/>
    </source>
</evidence>
<reference evidence="3 4" key="1">
    <citation type="submission" date="2019-04" db="EMBL/GenBank/DDBJ databases">
        <title>Isolation and identification of Cellulomonas shaoxiangyii sp. Nov. isolated from feces of the Tibetan antelopes (Pantholops hodgsonii) in the Qinghai-Tibet plateau of China.</title>
        <authorList>
            <person name="Tian Z."/>
        </authorList>
    </citation>
    <scope>NUCLEOTIDE SEQUENCE [LARGE SCALE GENOMIC DNA]</scope>
    <source>
        <strain evidence="3 4">Z28</strain>
    </source>
</reference>
<feature type="transmembrane region" description="Helical" evidence="2">
    <location>
        <begin position="335"/>
        <end position="358"/>
    </location>
</feature>
<evidence type="ECO:0000256" key="1">
    <source>
        <dbReference type="SAM" id="MobiDB-lite"/>
    </source>
</evidence>
<keyword evidence="4" id="KW-1185">Reference proteome</keyword>
<keyword evidence="2" id="KW-0472">Membrane</keyword>
<organism evidence="3 4">
    <name type="scientific">Cellulomonas shaoxiangyii</name>
    <dbReference type="NCBI Taxonomy" id="2566013"/>
    <lineage>
        <taxon>Bacteria</taxon>
        <taxon>Bacillati</taxon>
        <taxon>Actinomycetota</taxon>
        <taxon>Actinomycetes</taxon>
        <taxon>Micrococcales</taxon>
        <taxon>Cellulomonadaceae</taxon>
        <taxon>Cellulomonas</taxon>
    </lineage>
</organism>
<proteinExistence type="predicted"/>
<dbReference type="RefSeq" id="WP_135974265.1">
    <property type="nucleotide sequence ID" value="NZ_CP039291.1"/>
</dbReference>
<feature type="compositionally biased region" description="Low complexity" evidence="1">
    <location>
        <begin position="451"/>
        <end position="462"/>
    </location>
</feature>
<protein>
    <recommendedName>
        <fullName evidence="5">Oligosaccharide repeat unit polymerase</fullName>
    </recommendedName>
</protein>
<dbReference type="Proteomes" id="UP000296469">
    <property type="component" value="Chromosome"/>
</dbReference>
<evidence type="ECO:0000256" key="2">
    <source>
        <dbReference type="SAM" id="Phobius"/>
    </source>
</evidence>